<evidence type="ECO:0000313" key="7">
    <source>
        <dbReference type="EMBL" id="QHT18310.1"/>
    </source>
</evidence>
<dbReference type="CDD" id="cd15457">
    <property type="entry name" value="NADAR"/>
    <property type="match status" value="1"/>
</dbReference>
<dbReference type="InterPro" id="IPR037238">
    <property type="entry name" value="YbiA-like_sf"/>
</dbReference>
<keyword evidence="2" id="KW-0489">Methyltransferase</keyword>
<keyword evidence="4" id="KW-0949">S-adenosyl-L-methionine</keyword>
<dbReference type="GO" id="GO:0004484">
    <property type="term" value="F:mRNA guanylyltransferase activity"/>
    <property type="evidence" value="ECO:0007669"/>
    <property type="project" value="InterPro"/>
</dbReference>
<organism evidence="7">
    <name type="scientific">viral metagenome</name>
    <dbReference type="NCBI Taxonomy" id="1070528"/>
    <lineage>
        <taxon>unclassified sequences</taxon>
        <taxon>metagenomes</taxon>
        <taxon>organismal metagenomes</taxon>
    </lineage>
</organism>
<dbReference type="PANTHER" id="PTHR12189">
    <property type="entry name" value="MRNA GUANINE-7- METHYLTRANSFERASE"/>
    <property type="match status" value="1"/>
</dbReference>
<dbReference type="InterPro" id="IPR029063">
    <property type="entry name" value="SAM-dependent_MTases_sf"/>
</dbReference>
<dbReference type="InterPro" id="IPR012816">
    <property type="entry name" value="NADAR"/>
</dbReference>
<dbReference type="SUPFAM" id="SSF143990">
    <property type="entry name" value="YbiA-like"/>
    <property type="match status" value="1"/>
</dbReference>
<evidence type="ECO:0000256" key="3">
    <source>
        <dbReference type="ARBA" id="ARBA00022679"/>
    </source>
</evidence>
<dbReference type="InterPro" id="IPR001339">
    <property type="entry name" value="mRNA_cap_enzyme_adenylation"/>
</dbReference>
<dbReference type="Gene3D" id="3.40.50.150">
    <property type="entry name" value="Vaccinia Virus protein VP39"/>
    <property type="match status" value="1"/>
</dbReference>
<dbReference type="PROSITE" id="PS51562">
    <property type="entry name" value="RNA_CAP0_MT"/>
    <property type="match status" value="1"/>
</dbReference>
<dbReference type="GO" id="GO:0004482">
    <property type="term" value="F:mRNA 5'-cap (guanine-N7-)-methyltransferase activity"/>
    <property type="evidence" value="ECO:0007669"/>
    <property type="project" value="UniProtKB-EC"/>
</dbReference>
<dbReference type="GO" id="GO:0005634">
    <property type="term" value="C:nucleus"/>
    <property type="evidence" value="ECO:0007669"/>
    <property type="project" value="TreeGrafter"/>
</dbReference>
<dbReference type="GO" id="GO:0003723">
    <property type="term" value="F:RNA binding"/>
    <property type="evidence" value="ECO:0007669"/>
    <property type="project" value="UniProtKB-KW"/>
</dbReference>
<evidence type="ECO:0000256" key="2">
    <source>
        <dbReference type="ARBA" id="ARBA00022603"/>
    </source>
</evidence>
<evidence type="ECO:0000256" key="5">
    <source>
        <dbReference type="ARBA" id="ARBA00022884"/>
    </source>
</evidence>
<evidence type="ECO:0000256" key="1">
    <source>
        <dbReference type="ARBA" id="ARBA00011926"/>
    </source>
</evidence>
<dbReference type="PANTHER" id="PTHR12189:SF2">
    <property type="entry name" value="MRNA CAP GUANINE-N7 METHYLTRANSFERASE"/>
    <property type="match status" value="1"/>
</dbReference>
<dbReference type="GO" id="GO:0005524">
    <property type="term" value="F:ATP binding"/>
    <property type="evidence" value="ECO:0007669"/>
    <property type="project" value="InterPro"/>
</dbReference>
<keyword evidence="3" id="KW-0808">Transferase</keyword>
<dbReference type="InterPro" id="IPR039753">
    <property type="entry name" value="RG7MT1"/>
</dbReference>
<dbReference type="InterPro" id="IPR012340">
    <property type="entry name" value="NA-bd_OB-fold"/>
</dbReference>
<dbReference type="SUPFAM" id="SSF53335">
    <property type="entry name" value="S-adenosyl-L-methionine-dependent methyltransferases"/>
    <property type="match status" value="1"/>
</dbReference>
<accession>A0A6C0DQ17</accession>
<keyword evidence="5" id="KW-0694">RNA-binding</keyword>
<dbReference type="Pfam" id="PF03291">
    <property type="entry name" value="mRNA_G-N7_MeTrfase"/>
    <property type="match status" value="2"/>
</dbReference>
<dbReference type="Pfam" id="PF01331">
    <property type="entry name" value="mRNA_cap_enzyme"/>
    <property type="match status" value="1"/>
</dbReference>
<dbReference type="InterPro" id="IPR004971">
    <property type="entry name" value="mRNA_G-N7_MeTrfase_dom"/>
</dbReference>
<dbReference type="EC" id="2.1.1.56" evidence="1"/>
<protein>
    <recommendedName>
        <fullName evidence="1">mRNA (guanine-N(7))-methyltransferase</fullName>
        <ecNumber evidence="1">2.1.1.56</ecNumber>
    </recommendedName>
</protein>
<evidence type="ECO:0000256" key="4">
    <source>
        <dbReference type="ARBA" id="ARBA00022691"/>
    </source>
</evidence>
<name>A0A6C0DQ17_9ZZZZ</name>
<feature type="domain" description="MRNA cap 0 methyltransferase" evidence="6">
    <location>
        <begin position="697"/>
        <end position="1017"/>
    </location>
</feature>
<dbReference type="Gene3D" id="3.30.470.30">
    <property type="entry name" value="DNA ligase/mRNA capping enzyme"/>
    <property type="match status" value="1"/>
</dbReference>
<dbReference type="Gene3D" id="1.10.357.40">
    <property type="entry name" value="YbiA-like"/>
    <property type="match status" value="1"/>
</dbReference>
<sequence length="1306" mass="146832">MELYPTEIEKLKHLVDEWVLHDARELEATFSDSSDTTTFLTVAQRLKSKGYTALPQEDRMNILTPFQIRFALTGLRAIETYCRDDTLVGKPFEAMIKDRTSKESQVDLDEYGVRVKVRREIGLSDTDPSVADLLNKWNGQKKAFRILRRWTFLGEGVKFDLSMVRSTPVDTKGQYLWQRSFLERDITKSVPRFEIEVELIRPDLTGEEAGKKAMKDLIRGIGEVLRGIQKHSLLLRKSVAARVLDGYTSLVKTNRFRGVAPITMVVSNMRLEREKKVYNVRDGYNVTDKADGLRMMGYCDGRGELYMIDMSLNVYRTGLTRLSCRESLVDGEFVTQDKESKPIQQFLLFDCYISPDGVDVSNQPFEGKGVEKREGGRYGALLEWTTRWNEGIGPTKAKGLTDKQVILVAAKQFLFGTAGDTSIFHACAKVLDTAKIYHTDGLILTPNLAPLPATPGVGFREQLKWKPAKDNTIDFLVMFDKDVENKSKDMVTIGTKEDTGETVQYKTLRLYVGSDLDPAYEDPRGTVLFEQPLPGSRPAPMVRGKRRSEYKPVLFNPRELPDTMAAVCYITIETDLSSNEDIIKCENDDPIQDRSIIEMRYEPGNDPGWRWIPMRVRYDKTERYQKGILGRTLNKDESAEGVWNSIHDPITEHMIRTGSEEPSAGEVEKMSGAVASFAQGELSKVYYDRKGPKEDLQIVKGLRDFHNRWIKEGILLESGLRGEGKSLVDLACGQGGDVTKWVRSNVDFVFGIDVAGNGIRDPENGAYRRYLNQVIRYGGYDSIGTMVFCIGSSASNIASGEAGATPEESNIMRSVLGRMAPDGPVPPFVKKKAMGRLREGADCVACMFALHYFFEKEAALNGFLRNVSDCLRIGGLFIGCCFDGKKVFDALRSVPEGGSLVGKEGDKEVWKLTKRYSATDLVNGPESFGLAIDVEFISIGTQQREYLMPFDLLQKKMGDIGCDLLTEEEQKDLHLQQSTSLFEKTYDMAIKAGQKYPMSPTIKQYSFFNRWFIFKRRRGGPLESVVEEEAKKEAGVPPIEKPVVPVAEAPRKKTLAEQAEEARKKFLEKREKPAEAAEEGKQQDVIHTLPVVSEGTKSYSLNELFLFYMDASKVDKLKLGEPDAARWLAPGAPFDILDGATSYPTLEHYLAAMKYKLATNKPELAESIYAQSGTIHQEFLRIRATESGGKALSVERDSDLRKAERKKVLDESSTAAMKKYRAIFDEGKWFSVKDGVLREGLRQRWERDAKLRRIVEAAKGKGLYLVYYTGAGTGSDLGGKRKENGTIDGENKVGKILMELAGYRFI</sequence>
<proteinExistence type="predicted"/>
<dbReference type="Gene3D" id="2.40.50.140">
    <property type="entry name" value="Nucleic acid-binding proteins"/>
    <property type="match status" value="1"/>
</dbReference>
<evidence type="ECO:0000259" key="6">
    <source>
        <dbReference type="PROSITE" id="PS51562"/>
    </source>
</evidence>
<dbReference type="EMBL" id="MN739654">
    <property type="protein sequence ID" value="QHT18310.1"/>
    <property type="molecule type" value="Genomic_DNA"/>
</dbReference>
<reference evidence="7" key="1">
    <citation type="journal article" date="2020" name="Nature">
        <title>Giant virus diversity and host interactions through global metagenomics.</title>
        <authorList>
            <person name="Schulz F."/>
            <person name="Roux S."/>
            <person name="Paez-Espino D."/>
            <person name="Jungbluth S."/>
            <person name="Walsh D.A."/>
            <person name="Denef V.J."/>
            <person name="McMahon K.D."/>
            <person name="Konstantinidis K.T."/>
            <person name="Eloe-Fadrosh E.A."/>
            <person name="Kyrpides N.C."/>
            <person name="Woyke T."/>
        </authorList>
    </citation>
    <scope>NUCLEOTIDE SEQUENCE</scope>
    <source>
        <strain evidence="7">GVMAG-M-3300023174-46</strain>
    </source>
</reference>